<dbReference type="PANTHER" id="PTHR43002">
    <property type="entry name" value="GLYCOGEN DEBRANCHING ENZYME"/>
    <property type="match status" value="1"/>
</dbReference>
<dbReference type="InterPro" id="IPR005323">
    <property type="entry name" value="CBM41_pullulanase"/>
</dbReference>
<dbReference type="GO" id="GO:0005975">
    <property type="term" value="P:carbohydrate metabolic process"/>
    <property type="evidence" value="ECO:0007669"/>
    <property type="project" value="InterPro"/>
</dbReference>
<dbReference type="GO" id="GO:0051060">
    <property type="term" value="F:pullulanase activity"/>
    <property type="evidence" value="ECO:0007669"/>
    <property type="project" value="UniProtKB-EC"/>
</dbReference>
<dbReference type="InterPro" id="IPR013784">
    <property type="entry name" value="Carb-bd-like_fold"/>
</dbReference>
<comment type="similarity">
    <text evidence="1">Belongs to the glycosyl hydrolase 13 family.</text>
</comment>
<evidence type="ECO:0000256" key="4">
    <source>
        <dbReference type="ARBA" id="ARBA00023295"/>
    </source>
</evidence>
<evidence type="ECO:0000256" key="1">
    <source>
        <dbReference type="ARBA" id="ARBA00008061"/>
    </source>
</evidence>
<dbReference type="Gene3D" id="2.60.40.10">
    <property type="entry name" value="Immunoglobulins"/>
    <property type="match status" value="3"/>
</dbReference>
<feature type="domain" description="Glycosyl hydrolase family 13 catalytic" evidence="10">
    <location>
        <begin position="610"/>
        <end position="964"/>
    </location>
</feature>
<protein>
    <recommendedName>
        <fullName evidence="6">pullulanase</fullName>
        <ecNumber evidence="6">3.2.1.41</ecNumber>
    </recommendedName>
    <alternativeName>
        <fullName evidence="7">Alpha-dextrin endo-1,6-alpha-glucosidase</fullName>
    </alternativeName>
    <alternativeName>
        <fullName evidence="8">Pullulan 6-glucanohydrolase</fullName>
    </alternativeName>
</protein>
<dbReference type="NCBIfam" id="TIGR02103">
    <property type="entry name" value="pullul_strch"/>
    <property type="match status" value="1"/>
</dbReference>
<dbReference type="CDD" id="cd11341">
    <property type="entry name" value="AmyAc_Pullulanase_LD-like"/>
    <property type="match status" value="1"/>
</dbReference>
<dbReference type="SMART" id="SM00642">
    <property type="entry name" value="Aamy"/>
    <property type="match status" value="1"/>
</dbReference>
<evidence type="ECO:0000256" key="5">
    <source>
        <dbReference type="ARBA" id="ARBA00023965"/>
    </source>
</evidence>
<dbReference type="EMBL" id="JAAAWO010000002">
    <property type="protein sequence ID" value="NDW14525.1"/>
    <property type="molecule type" value="Genomic_DNA"/>
</dbReference>
<dbReference type="CDD" id="cd10315">
    <property type="entry name" value="CBM41_pullulanase"/>
    <property type="match status" value="1"/>
</dbReference>
<evidence type="ECO:0000256" key="2">
    <source>
        <dbReference type="ARBA" id="ARBA00022729"/>
    </source>
</evidence>
<proteinExistence type="inferred from homology"/>
<dbReference type="SUPFAM" id="SSF49452">
    <property type="entry name" value="Starch-binding domain-like"/>
    <property type="match status" value="1"/>
</dbReference>
<dbReference type="SUPFAM" id="SSF81296">
    <property type="entry name" value="E set domains"/>
    <property type="match status" value="3"/>
</dbReference>
<keyword evidence="3" id="KW-0378">Hydrolase</keyword>
<comment type="caution">
    <text evidence="11">The sequence shown here is derived from an EMBL/GenBank/DDBJ whole genome shotgun (WGS) entry which is preliminary data.</text>
</comment>
<keyword evidence="12" id="KW-1185">Reference proteome</keyword>
<dbReference type="Gene3D" id="2.60.40.1110">
    <property type="match status" value="1"/>
</dbReference>
<evidence type="ECO:0000256" key="6">
    <source>
        <dbReference type="ARBA" id="ARBA00024062"/>
    </source>
</evidence>
<dbReference type="InterPro" id="IPR040671">
    <property type="entry name" value="Pullulanase_N2"/>
</dbReference>
<keyword evidence="2 9" id="KW-0732">Signal</keyword>
<dbReference type="InterPro" id="IPR041111">
    <property type="entry name" value="Pullulanase_Ins"/>
</dbReference>
<dbReference type="CDD" id="cd02860">
    <property type="entry name" value="E_set_Pullulanase"/>
    <property type="match status" value="1"/>
</dbReference>
<dbReference type="Pfam" id="PF17967">
    <property type="entry name" value="Pullulanase_N2"/>
    <property type="match status" value="1"/>
</dbReference>
<feature type="signal peptide" evidence="9">
    <location>
        <begin position="1"/>
        <end position="21"/>
    </location>
</feature>
<sequence>MNKLSMMCLPLLALTGAPSFADWQQTEAADTSYLKRPMLDRINRQYVTTVTVENTGDSILLGPLRVMVNASSHALMNASGEEDGVPYLTLDTEQLAPGERATVNARLELRRARLSLDLSVQGFVEDSGGTGLTLAENQIAVFYDRDDGQYDGWGLHLWNGQACGNYAEPTTQSSHFSNWNDPYPADGVHPDYGAYYIMSVEPGADCYNFILHKGNEKPLSDADSQFEPEFGNQAFTFNGFPELWYTPVTSRPQFLDGARAHWMDSNTLLWLTEHSDAVNISLYHSSDASLDIESSGVSLLNTDALSSASSTPMSLDAPEQFHYNNNPHLSEFTGFSIDVSEAQAKQMLTGQLIAVAADAEGNIVDSTRVQIPRVLDYLYTRTDNDANEAKLGVDYSNDSVTASVWAPTAQSVTLKVYNKAKVLQNTYPMILDSDTGIWRHRGEKATLDRQFYRYELSVYHPLTQNIELVETTDPYSISLSTNGRFTQFVNLDDADLKPAGWDTHVVPAAKDPEDIIIYESHIRDFSILDESTSAEHRGKYMAFTELNSAPVQHLQSLQRAGLTHFHMLPANDIATIREDEQGRVDVTDTVGKLCSLNAQASVCGVENDNAIILDVLQSYSPNTAEAQALVDSMRAFDGFNWGYDPHHFAAPEGSYATAPDGESRVLEMRAMNQALHEMGLRVVLDVVYNHTASSGLYDTSVLDKVVPGYYQRLSETTGSIENSTCCENTATEHVMMAKLMNDSLVNFAKEFGFDSFRFDLMGHIPKQAILDAREAVREVDSDTYFYGEGWNFGEVVNNRRFEQAAQLNMAGSEIGTFSDRQREAVRSAALFNAGGSLHDQDTIRIGLVGNVGSYQFVAADGTYLSTYDYSWNGQPAGYSDDPADTVNYISKHDNEALWDQLQYGLPSDMALQDRVRIQNVALSIPLLSQGIPFLHMGSELIRSKSMDRNTYDAGDWFNKVDFTKTTNTWNIGLPLAQDNEAKWGEISSVSANTNAQFGSEDIQLTSSLFKEFLNIRSTSKLFRLTSAEAISERIRFHNTGQGQVQGLIVMSLDDGIGLADLDANNDAIVVLFNGTQSSQSFSIVDALGFELHSNQQTSADERVQNASFSNGTFSVPALTTAIFVKPQNGDQGYGLSALPPYGDRAVFLRGSMNNWDMSLPLEYVGNDKYRLTANLFEGTYQFKLADEYFDVANIGGGFAVGAGQSFTLSNGGNNLTLNIIKDGDYTFELDASNDANPVLSISNEDPDAIPAPYGNTAIYLRGIMGDWGTSRPMTYEGAGVYAISTFVSAGTYEFKVAEANWSSPNLGSNGGSINVGESISLTQGAGNVQLTVSQSQTLRFEIDASDTSSPVILVQGPEQ</sequence>
<dbReference type="InterPro" id="IPR013780">
    <property type="entry name" value="Glyco_hydro_b"/>
</dbReference>
<dbReference type="Pfam" id="PF18494">
    <property type="entry name" value="Pullulanase_Ins"/>
    <property type="match status" value="1"/>
</dbReference>
<dbReference type="Gene3D" id="3.20.20.80">
    <property type="entry name" value="Glycosidases"/>
    <property type="match status" value="1"/>
</dbReference>
<dbReference type="InterPro" id="IPR011839">
    <property type="entry name" value="Pullul_strch"/>
</dbReference>
<dbReference type="InterPro" id="IPR006047">
    <property type="entry name" value="GH13_cat_dom"/>
</dbReference>
<gene>
    <name evidence="11" type="primary">pulA</name>
    <name evidence="11" type="ORF">GTQ48_03125</name>
</gene>
<name>A0A6N9TEN0_9ALTE</name>
<dbReference type="EC" id="3.2.1.41" evidence="6"/>
<reference evidence="11 12" key="1">
    <citation type="submission" date="2020-01" db="EMBL/GenBank/DDBJ databases">
        <title>Genomes of bacteria type strains.</title>
        <authorList>
            <person name="Chen J."/>
            <person name="Zhu S."/>
            <person name="Yang J."/>
        </authorList>
    </citation>
    <scope>NUCLEOTIDE SEQUENCE [LARGE SCALE GENOMIC DNA]</scope>
    <source>
        <strain evidence="11 12">LMG 24078</strain>
    </source>
</reference>
<dbReference type="Pfam" id="PF03714">
    <property type="entry name" value="PUD"/>
    <property type="match status" value="1"/>
</dbReference>
<dbReference type="InterPro" id="IPR013783">
    <property type="entry name" value="Ig-like_fold"/>
</dbReference>
<keyword evidence="4" id="KW-0326">Glycosidase</keyword>
<dbReference type="RefSeq" id="WP_163105134.1">
    <property type="nucleotide sequence ID" value="NZ_JAAAWO010000002.1"/>
</dbReference>
<evidence type="ECO:0000313" key="12">
    <source>
        <dbReference type="Proteomes" id="UP000471381"/>
    </source>
</evidence>
<feature type="chain" id="PRO_5026914941" description="pullulanase" evidence="9">
    <location>
        <begin position="22"/>
        <end position="1359"/>
    </location>
</feature>
<evidence type="ECO:0000256" key="7">
    <source>
        <dbReference type="ARBA" id="ARBA00029618"/>
    </source>
</evidence>
<evidence type="ECO:0000259" key="10">
    <source>
        <dbReference type="SMART" id="SM00642"/>
    </source>
</evidence>
<dbReference type="Gene3D" id="2.60.40.1180">
    <property type="entry name" value="Golgi alpha-mannosidase II"/>
    <property type="match status" value="1"/>
</dbReference>
<dbReference type="CDD" id="cd02861">
    <property type="entry name" value="E_set_pullulanase_like"/>
    <property type="match status" value="2"/>
</dbReference>
<evidence type="ECO:0000256" key="8">
    <source>
        <dbReference type="ARBA" id="ARBA00031076"/>
    </source>
</evidence>
<dbReference type="Pfam" id="PF11852">
    <property type="entry name" value="Pullul_strch_C"/>
    <property type="match status" value="1"/>
</dbReference>
<dbReference type="Gene3D" id="2.60.40.1130">
    <property type="entry name" value="Rab geranylgeranyltransferase alpha-subunit, insert domain"/>
    <property type="match status" value="1"/>
</dbReference>
<dbReference type="SUPFAM" id="SSF51011">
    <property type="entry name" value="Glycosyl hydrolase domain"/>
    <property type="match status" value="1"/>
</dbReference>
<dbReference type="Pfam" id="PF02922">
    <property type="entry name" value="CBM_48"/>
    <property type="match status" value="1"/>
</dbReference>
<dbReference type="InterPro" id="IPR014756">
    <property type="entry name" value="Ig_E-set"/>
</dbReference>
<accession>A0A6N9TEN0</accession>
<evidence type="ECO:0000256" key="3">
    <source>
        <dbReference type="ARBA" id="ARBA00022801"/>
    </source>
</evidence>
<dbReference type="GO" id="GO:0030246">
    <property type="term" value="F:carbohydrate binding"/>
    <property type="evidence" value="ECO:0007669"/>
    <property type="project" value="InterPro"/>
</dbReference>
<comment type="catalytic activity">
    <reaction evidence="5">
        <text>Hydrolysis of (1-&gt;6)-alpha-D-glucosidic linkages in pullulan, amylopectin and glycogen, and in the alpha- and beta-limit dextrins of amylopectin and glycogen.</text>
        <dbReference type="EC" id="3.2.1.41"/>
    </reaction>
</comment>
<dbReference type="InterPro" id="IPR017853">
    <property type="entry name" value="GH"/>
</dbReference>
<dbReference type="InterPro" id="IPR004193">
    <property type="entry name" value="Glyco_hydro_13_N"/>
</dbReference>
<dbReference type="Proteomes" id="UP000471381">
    <property type="component" value="Unassembled WGS sequence"/>
</dbReference>
<evidence type="ECO:0000256" key="9">
    <source>
        <dbReference type="SAM" id="SignalP"/>
    </source>
</evidence>
<dbReference type="InterPro" id="IPR024561">
    <property type="entry name" value="Pullul_strch_C"/>
</dbReference>
<evidence type="ECO:0000313" key="11">
    <source>
        <dbReference type="EMBL" id="NDW14525.1"/>
    </source>
</evidence>
<dbReference type="SUPFAM" id="SSF51445">
    <property type="entry name" value="(Trans)glycosidases"/>
    <property type="match status" value="1"/>
</dbReference>
<organism evidence="11 12">
    <name type="scientific">Alteromonas genovensis</name>
    <dbReference type="NCBI Taxonomy" id="471225"/>
    <lineage>
        <taxon>Bacteria</taxon>
        <taxon>Pseudomonadati</taxon>
        <taxon>Pseudomonadota</taxon>
        <taxon>Gammaproteobacteria</taxon>
        <taxon>Alteromonadales</taxon>
        <taxon>Alteromonadaceae</taxon>
        <taxon>Alteromonas/Salinimonas group</taxon>
        <taxon>Alteromonas</taxon>
    </lineage>
</organism>